<dbReference type="EMBL" id="JACHLK010000013">
    <property type="protein sequence ID" value="MBB6562591.1"/>
    <property type="molecule type" value="Genomic_DNA"/>
</dbReference>
<dbReference type="PANTHER" id="PTHR22617:SF23">
    <property type="entry name" value="CHEMOTAXIS PROTEIN CHEW"/>
    <property type="match status" value="1"/>
</dbReference>
<feature type="domain" description="CheW-like" evidence="2">
    <location>
        <begin position="5"/>
        <end position="143"/>
    </location>
</feature>
<organism evidence="3 4">
    <name type="scientific">Acidovorax soli</name>
    <dbReference type="NCBI Taxonomy" id="592050"/>
    <lineage>
        <taxon>Bacteria</taxon>
        <taxon>Pseudomonadati</taxon>
        <taxon>Pseudomonadota</taxon>
        <taxon>Betaproteobacteria</taxon>
        <taxon>Burkholderiales</taxon>
        <taxon>Comamonadaceae</taxon>
        <taxon>Acidovorax</taxon>
    </lineage>
</organism>
<dbReference type="Pfam" id="PF01584">
    <property type="entry name" value="CheW"/>
    <property type="match status" value="3"/>
</dbReference>
<name>A0A7X0UBP7_9BURK</name>
<dbReference type="Proteomes" id="UP000575083">
    <property type="component" value="Unassembled WGS sequence"/>
</dbReference>
<accession>A0A7X0UBP7</accession>
<feature type="region of interest" description="Disordered" evidence="1">
    <location>
        <begin position="327"/>
        <end position="354"/>
    </location>
</feature>
<dbReference type="Gene3D" id="2.40.50.180">
    <property type="entry name" value="CheA-289, Domain 4"/>
    <property type="match status" value="3"/>
</dbReference>
<dbReference type="InterPro" id="IPR039315">
    <property type="entry name" value="CheW"/>
</dbReference>
<feature type="domain" description="CheW-like" evidence="2">
    <location>
        <begin position="356"/>
        <end position="507"/>
    </location>
</feature>
<dbReference type="SUPFAM" id="SSF50341">
    <property type="entry name" value="CheW-like"/>
    <property type="match status" value="3"/>
</dbReference>
<dbReference type="PANTHER" id="PTHR22617">
    <property type="entry name" value="CHEMOTAXIS SENSOR HISTIDINE KINASE-RELATED"/>
    <property type="match status" value="1"/>
</dbReference>
<dbReference type="Gene3D" id="2.30.30.40">
    <property type="entry name" value="SH3 Domains"/>
    <property type="match status" value="1"/>
</dbReference>
<dbReference type="RefSeq" id="WP_184862747.1">
    <property type="nucleotide sequence ID" value="NZ_JACHLK010000013.1"/>
</dbReference>
<dbReference type="GO" id="GO:0007165">
    <property type="term" value="P:signal transduction"/>
    <property type="evidence" value="ECO:0007669"/>
    <property type="project" value="InterPro"/>
</dbReference>
<dbReference type="InterPro" id="IPR036061">
    <property type="entry name" value="CheW-like_dom_sf"/>
</dbReference>
<dbReference type="GO" id="GO:0006935">
    <property type="term" value="P:chemotaxis"/>
    <property type="evidence" value="ECO:0007669"/>
    <property type="project" value="InterPro"/>
</dbReference>
<evidence type="ECO:0000256" key="1">
    <source>
        <dbReference type="SAM" id="MobiDB-lite"/>
    </source>
</evidence>
<dbReference type="InterPro" id="IPR002545">
    <property type="entry name" value="CheW-lke_dom"/>
</dbReference>
<dbReference type="PROSITE" id="PS50851">
    <property type="entry name" value="CHEW"/>
    <property type="match status" value="3"/>
</dbReference>
<reference evidence="3 4" key="1">
    <citation type="submission" date="2020-08" db="EMBL/GenBank/DDBJ databases">
        <title>Functional genomics of gut bacteria from endangered species of beetles.</title>
        <authorList>
            <person name="Carlos-Shanley C."/>
        </authorList>
    </citation>
    <scope>NUCLEOTIDE SEQUENCE [LARGE SCALE GENOMIC DNA]</scope>
    <source>
        <strain evidence="3 4">S00198</strain>
    </source>
</reference>
<protein>
    <submittedName>
        <fullName evidence="3">Purine-binding chemotaxis protein CheW</fullName>
    </submittedName>
</protein>
<feature type="domain" description="CheW-like" evidence="2">
    <location>
        <begin position="165"/>
        <end position="315"/>
    </location>
</feature>
<comment type="caution">
    <text evidence="3">The sequence shown here is derived from an EMBL/GenBank/DDBJ whole genome shotgun (WGS) entry which is preliminary data.</text>
</comment>
<evidence type="ECO:0000259" key="2">
    <source>
        <dbReference type="PROSITE" id="PS50851"/>
    </source>
</evidence>
<keyword evidence="4" id="KW-1185">Reference proteome</keyword>
<evidence type="ECO:0000313" key="3">
    <source>
        <dbReference type="EMBL" id="MBB6562591.1"/>
    </source>
</evidence>
<proteinExistence type="predicted"/>
<gene>
    <name evidence="3" type="ORF">HNP48_005304</name>
</gene>
<dbReference type="AlphaFoldDB" id="A0A7X0UBP7"/>
<sequence>MGTATSPYGVFRLGAMQMALHLDALREVVPLGQPMAIPCGNPAILGAVDLRGLLVPVLDLRRQLNQPAGDGPANVVILRQGEHLLGLLADQVSGVFSCPDPQQHAVDATSGHTTLLKGSFPHPENGSLISVLDPARLAALADLPLARAPETAGADSADAAGSAQTTYALLIQSAGLHMALSSRVVHSTVLNPDVRPSALSGGYCHGVIDVAGTQVAAIDLAAFCGMARDAAPGTRRQAFVVNYAKGLLAFLVDAITDVVPADSSAALPLPRTALPRPELFLGLLPASALQDREVHDPDAFYLLLDDERLVDLAELVRFAGLHTGASHPAARHRASEAGAGSNTPGGSDGTPESAPAGKLLCFDLGGAPSATPIEQVSEIVPWSRGTPLFDSAGPALGLMVHRGRAIPTYSLAALLERPAAPAASDASVLVVEHGHEAVGFAVSRLTGIDELHWMPRQDRERFAQPGHAGDKPLSTESWQARALVADAQGERMLTLLNLQQLAQSLLIPGGHAPSAAGPAP</sequence>
<dbReference type="SMART" id="SM00260">
    <property type="entry name" value="CheW"/>
    <property type="match status" value="2"/>
</dbReference>
<dbReference type="GO" id="GO:0005829">
    <property type="term" value="C:cytosol"/>
    <property type="evidence" value="ECO:0007669"/>
    <property type="project" value="TreeGrafter"/>
</dbReference>
<evidence type="ECO:0000313" key="4">
    <source>
        <dbReference type="Proteomes" id="UP000575083"/>
    </source>
</evidence>